<dbReference type="Pfam" id="PF00291">
    <property type="entry name" value="PALP"/>
    <property type="match status" value="1"/>
</dbReference>
<keyword evidence="2" id="KW-0663">Pyridoxal phosphate</keyword>
<dbReference type="EMBL" id="AP018711">
    <property type="protein sequence ID" value="BBE34494.1"/>
    <property type="molecule type" value="Genomic_DNA"/>
</dbReference>
<evidence type="ECO:0000313" key="5">
    <source>
        <dbReference type="EMBL" id="BBE34494.1"/>
    </source>
</evidence>
<protein>
    <submittedName>
        <fullName evidence="5 6">Threonine dehydratase</fullName>
    </submittedName>
</protein>
<dbReference type="InterPro" id="IPR036052">
    <property type="entry name" value="TrpB-like_PALP_sf"/>
</dbReference>
<evidence type="ECO:0000313" key="7">
    <source>
        <dbReference type="Proteomes" id="UP000275727"/>
    </source>
</evidence>
<name>A0AAD1D769_SPHMI</name>
<evidence type="ECO:0000313" key="6">
    <source>
        <dbReference type="EMBL" id="RKS91515.1"/>
    </source>
</evidence>
<organism evidence="5 7">
    <name type="scientific">Sphingosinicella microcystinivorans</name>
    <dbReference type="NCBI Taxonomy" id="335406"/>
    <lineage>
        <taxon>Bacteria</taxon>
        <taxon>Pseudomonadati</taxon>
        <taxon>Pseudomonadota</taxon>
        <taxon>Alphaproteobacteria</taxon>
        <taxon>Sphingomonadales</taxon>
        <taxon>Sphingosinicellaceae</taxon>
        <taxon>Sphingosinicella</taxon>
    </lineage>
</organism>
<keyword evidence="8" id="KW-1185">Reference proteome</keyword>
<accession>A0AAD1D769</accession>
<evidence type="ECO:0000256" key="2">
    <source>
        <dbReference type="ARBA" id="ARBA00022898"/>
    </source>
</evidence>
<dbReference type="PANTHER" id="PTHR48078:SF6">
    <property type="entry name" value="L-THREONINE DEHYDRATASE CATABOLIC TDCB"/>
    <property type="match status" value="1"/>
</dbReference>
<dbReference type="KEGG" id="smic:SmB9_21520"/>
<evidence type="ECO:0000259" key="4">
    <source>
        <dbReference type="Pfam" id="PF00291"/>
    </source>
</evidence>
<dbReference type="InterPro" id="IPR001926">
    <property type="entry name" value="TrpB-like_PALP"/>
</dbReference>
<dbReference type="Proteomes" id="UP000276029">
    <property type="component" value="Unassembled WGS sequence"/>
</dbReference>
<evidence type="ECO:0000256" key="3">
    <source>
        <dbReference type="ARBA" id="ARBA00023239"/>
    </source>
</evidence>
<reference evidence="6 8" key="2">
    <citation type="submission" date="2018-10" db="EMBL/GenBank/DDBJ databases">
        <title>Genomic Encyclopedia of Type Strains, Phase IV (KMG-IV): sequencing the most valuable type-strain genomes for metagenomic binning, comparative biology and taxonomic classification.</title>
        <authorList>
            <person name="Goeker M."/>
        </authorList>
    </citation>
    <scope>NUCLEOTIDE SEQUENCE [LARGE SCALE GENOMIC DNA]</scope>
    <source>
        <strain evidence="6 8">DSM 19791</strain>
    </source>
</reference>
<dbReference type="AlphaFoldDB" id="A0AAD1D769"/>
<reference evidence="5 7" key="1">
    <citation type="submission" date="2018-06" db="EMBL/GenBank/DDBJ databases">
        <title>Complete Genome Sequence of the Microcystin-Degrading Bacterium Sphingosinicella microcystinivorans Strain B-9.</title>
        <authorList>
            <person name="Jin H."/>
            <person name="Nishizawa T."/>
            <person name="Guo Y."/>
            <person name="Nishizawa A."/>
            <person name="Park H."/>
            <person name="Kato H."/>
            <person name="Tsuji K."/>
            <person name="Harada K."/>
        </authorList>
    </citation>
    <scope>NUCLEOTIDE SEQUENCE [LARGE SCALE GENOMIC DNA]</scope>
    <source>
        <strain evidence="5 7">B9</strain>
    </source>
</reference>
<dbReference type="GO" id="GO:0006565">
    <property type="term" value="P:L-serine catabolic process"/>
    <property type="evidence" value="ECO:0007669"/>
    <property type="project" value="TreeGrafter"/>
</dbReference>
<sequence>MTDSAITPTIPDRTTIEAARVRISGLALRTPLVRLQGSARSDIFLKLELLQPVGSFKIRCAANALLSCGDSVRGGVSTASAGNFAQGLAYAGRAQGIPVTAYVPDTAARSKVEALERFGANVVTLAYDRWWAMLAEPPTDPAFIHPVIENEVLAGNATIGAEIVEDLPDVATVLVPYGGGGLSCGIAAALKAYGSGAEVFASETEAGAPVRAAFAAGEPVTVPFAPSFITGMGGPTVIPAMWPLVRSLLKGSAFVSLAETAAAVRMLAERHHVIAEGAGAAPVAAALAGDHPGPVVCIVSGGHLDAAHLATILAGGVP</sequence>
<proteinExistence type="predicted"/>
<dbReference type="Gene3D" id="3.40.50.1100">
    <property type="match status" value="2"/>
</dbReference>
<dbReference type="RefSeq" id="WP_121047960.1">
    <property type="nucleotide sequence ID" value="NZ_AP018711.1"/>
</dbReference>
<dbReference type="InterPro" id="IPR050147">
    <property type="entry name" value="Ser/Thr_Dehydratase"/>
</dbReference>
<comment type="cofactor">
    <cofactor evidence="1">
        <name>pyridoxal 5'-phosphate</name>
        <dbReference type="ChEBI" id="CHEBI:597326"/>
    </cofactor>
</comment>
<dbReference type="GO" id="GO:0004794">
    <property type="term" value="F:threonine deaminase activity"/>
    <property type="evidence" value="ECO:0007669"/>
    <property type="project" value="TreeGrafter"/>
</dbReference>
<evidence type="ECO:0000313" key="8">
    <source>
        <dbReference type="Proteomes" id="UP000276029"/>
    </source>
</evidence>
<evidence type="ECO:0000256" key="1">
    <source>
        <dbReference type="ARBA" id="ARBA00001933"/>
    </source>
</evidence>
<dbReference type="PANTHER" id="PTHR48078">
    <property type="entry name" value="THREONINE DEHYDRATASE, MITOCHONDRIAL-RELATED"/>
    <property type="match status" value="1"/>
</dbReference>
<dbReference type="Proteomes" id="UP000275727">
    <property type="component" value="Chromosome"/>
</dbReference>
<keyword evidence="3" id="KW-0456">Lyase</keyword>
<dbReference type="EMBL" id="RBWX01000007">
    <property type="protein sequence ID" value="RKS91515.1"/>
    <property type="molecule type" value="Genomic_DNA"/>
</dbReference>
<feature type="domain" description="Tryptophan synthase beta chain-like PALP" evidence="4">
    <location>
        <begin position="25"/>
        <end position="301"/>
    </location>
</feature>
<dbReference type="GO" id="GO:0006567">
    <property type="term" value="P:L-threonine catabolic process"/>
    <property type="evidence" value="ECO:0007669"/>
    <property type="project" value="TreeGrafter"/>
</dbReference>
<dbReference type="GO" id="GO:0009097">
    <property type="term" value="P:isoleucine biosynthetic process"/>
    <property type="evidence" value="ECO:0007669"/>
    <property type="project" value="TreeGrafter"/>
</dbReference>
<gene>
    <name evidence="5" type="primary">ilvA_1</name>
    <name evidence="6" type="ORF">DFR51_1080</name>
    <name evidence="5" type="ORF">SmB9_21520</name>
</gene>
<dbReference type="GO" id="GO:0003941">
    <property type="term" value="F:L-serine ammonia-lyase activity"/>
    <property type="evidence" value="ECO:0007669"/>
    <property type="project" value="TreeGrafter"/>
</dbReference>
<dbReference type="SUPFAM" id="SSF53686">
    <property type="entry name" value="Tryptophan synthase beta subunit-like PLP-dependent enzymes"/>
    <property type="match status" value="1"/>
</dbReference>